<dbReference type="SUPFAM" id="SSF51126">
    <property type="entry name" value="Pectin lyase-like"/>
    <property type="match status" value="1"/>
</dbReference>
<dbReference type="PANTHER" id="PTHR31378:SF17">
    <property type="match status" value="1"/>
</dbReference>
<dbReference type="InterPro" id="IPR020864">
    <property type="entry name" value="MACPF"/>
</dbReference>
<dbReference type="InterPro" id="IPR056645">
    <property type="entry name" value="DUF7743"/>
</dbReference>
<comment type="caution">
    <text evidence="11">The sequence shown here is derived from an EMBL/GenBank/DDBJ whole genome shotgun (WGS) entry which is preliminary data.</text>
</comment>
<feature type="domain" description="MACPF" evidence="10">
    <location>
        <begin position="1488"/>
        <end position="1828"/>
    </location>
</feature>
<gene>
    <name evidence="11" type="ORF">CYY_003089</name>
</gene>
<dbReference type="OrthoDB" id="21110at2759"/>
<proteinExistence type="predicted"/>
<name>A0A8J4PXK0_9MYCE</name>
<dbReference type="EMBL" id="AJWJ01000092">
    <property type="protein sequence ID" value="KAF2075621.1"/>
    <property type="molecule type" value="Genomic_DNA"/>
</dbReference>
<evidence type="ECO:0000256" key="6">
    <source>
        <dbReference type="ARBA" id="ARBA00023136"/>
    </source>
</evidence>
<dbReference type="Pfam" id="PF23034">
    <property type="entry name" value="DUF7035"/>
    <property type="match status" value="1"/>
</dbReference>
<feature type="compositionally biased region" description="Polar residues" evidence="8">
    <location>
        <begin position="1726"/>
        <end position="1735"/>
    </location>
</feature>
<evidence type="ECO:0000256" key="1">
    <source>
        <dbReference type="ARBA" id="ARBA00004196"/>
    </source>
</evidence>
<keyword evidence="7" id="KW-0998">Cell outer membrane</keyword>
<keyword evidence="6" id="KW-0472">Membrane</keyword>
<feature type="region of interest" description="Disordered" evidence="8">
    <location>
        <begin position="1726"/>
        <end position="1748"/>
    </location>
</feature>
<evidence type="ECO:0000256" key="9">
    <source>
        <dbReference type="SAM" id="SignalP"/>
    </source>
</evidence>
<accession>A0A8J4PXK0</accession>
<evidence type="ECO:0000313" key="11">
    <source>
        <dbReference type="EMBL" id="KAF2075621.1"/>
    </source>
</evidence>
<feature type="signal peptide" evidence="9">
    <location>
        <begin position="1"/>
        <end position="22"/>
    </location>
</feature>
<sequence length="2230" mass="250352">MKITYCLLSLFLLLSFTAAVWGETILTRYARIPNKAIDTYAEISTHCKVSLILVFDDPSNIPNTIEFHGVGYVHIAKVTSYGTIQVFNMDIFYLRSQTIQTLEIKVRNSLSQLKIFTLSDINPTCEDNSSLFIYPMRPYFDIVDQMVKVDFGISSNGESSAPIECQTSLSADGLCEIVPGRLSSTYTIRIEPKAPEITNDFFTISFKDPFDNSIISRTLSNPLKFIGNTDMVQAYINRVTPNPWSSQDFDWTRYPRNNGAYVKFQTFNVSPFLFYTSSFQKNGIVVPVFSDGSYTTSIALPSLVAGSTDNQLQFSFAGKDGSGSNYIGIAQDITFQYREMTHTSYSLTGSYDFYPTVNFGILNSQLSDVKIHHSPKVINFIGTHQQIPYPYGYKRIQSSPSTSYKLEQVVPKLKRDITINIRDYFNSPLDITQPIDSSIEDKQAPFIESQTVTRFNSYIYILTVKAKDGTGINKFVTYNPSKTFLASDVLSSGTIFDGTFDLVFDARETTNYKYNSFYFEVHNYAGLTLLSSQYPGESLTQPQLFDSSTSQHYIYNPKFIRPTFDTKSSNTKNTFYFQSTKDDIQVLFRVHSNVPYAPPSFKSYVGSYNNELELYVIDFEFPKISKPGPIEYSLFIDGIDYNTQDLKNQFSSSVQLEIVSKTFDYFPPMINGITVDKIEGDTDFDMVWNFIIYDEMSGFDHGVIHITSDYDNEVRVFNISENNRVSGDHKNGVYSVSFHVPKEGCKELTYYVSFASLTDKGGMVSKSNDDYALDPLSELDAPFTITHTCTNPISDDVYPTLTAFTFTLTETGDATVTLKTQDVSSGISKRHNPYIFIQGVDNYLQVPTTYVSDTGVTGEYSYEAAVQIPYDFLIYGYVVSVHGITDNALNINSYSSKELSSLGYTSMFKPATVPLFPLISKVTEFSPSGGLDITIYGKRFSTTSKLFVKLGQDAFTELLSIKLRSSTLMIATLVNPQEKPIQIKVQNGLVDSKVVLVPMKPKLNNILYVDPSSECTPTPTLDCGTFDKPFKTIKAALEKSNSLTTLTLLPGIYKGIDNNEIVIDGDHIKKITSLNGASSTVIDCEGFGFGLKVLNTKKFSLSSVTIKNCRSTFGGAFYSVNSVATINNVIFKNNFATEGGAIYVSGARRLTVTNCVFKDNQAISTGAAIYSDLSNVKINGELTYFVINPYYDVSSNHINNIAGDILCQNSSIDIDGGVNLLGVHFECFEGCDSTYPLRSLCTRIIIDPWNTSPSCNTRTCLENLQCSCSFVGVALQSYRPGCDPHNIPLCMSENIKPLQQIRLQHNLGGSGPVVNRIYGYLSIEKSKYVTFSFTGSNFGFILKINGLERFSMIQSPYFNNTLTQVYLVEGHVHFVEIITHSGVPLGTKRHFSAIPSLGPNDELFYSNRICGDKIRDDVEINPNSLFYCAPDINYPKLNAEIQCGDGICNEEPNSCFIDCYEEYTKSCPTRTVPEGHIAPGFVVSSDTIGDLIYNQFIWKLPGSDHLTFGINILDGEEGRAPLFQFDYCENVATTVIEDIFRQNVYQIPKEINAKILPVCTFSTITQSYNSHHEISTEMEESSSQAYKANVGGNFKGYSGRASAAFSQEKSVEEAKKHTSDSKNKIFKTDLYCTTSFVELDLDRVSLHPKFLESLSQVKTASDMLDIVEVYGTHHYKNSFLGGKLSQITSTSEINVSDENSKSWEETSKLSLAASVSSPSLSVDGTFSNSLDQTNSEEQKKSNKQNSQTSRLVTYGGAPAAFSPASDGVSSPTYSQWTSTIDLLPVPFNYQLYPIRDLIKSTWTNKQGVPLKDLWDEAEHLFYLKNGVDDISHKYSLIFTVESSIQTMIEKEPILSITYFTLDEQNVEIELTFKTIIHGAFIDVSGSRESLQYSGEKNRCDYYHAFNLDTPPDFNSTFYSCDAGIGDLIHFPIRIDFDGPDFFSSVRKPIVQLKNDEINGVGADAISNGVHKIISWYANEVILFNKVSVIEDNTNYYATAFFENRWSYHLHSTDFVGNPNDLHTTCVSCDRPEATDPCVQCREKIIFGFKGDPIPYSPSTGDNRPVPQNILPSFIHTSSKEMKMQDYDQSMMQWFDFSGKIESALNFTMMVENEATIGMLTRIYWIKAYFPSPNVNTPWKRVIKSWHISDHQNEFHANEFLHYKFDGSNPEAHQSKWGFYPLTPNRYNRALFTYHNYHYQRDGVKAYQIPFDDSLPSYTQVLNNKVGEIEI</sequence>
<protein>
    <recommendedName>
        <fullName evidence="10">MACPF domain-containing protein</fullName>
    </recommendedName>
</protein>
<dbReference type="Pfam" id="PF23033">
    <property type="entry name" value="DUF7034"/>
    <property type="match status" value="1"/>
</dbReference>
<dbReference type="Proteomes" id="UP000695562">
    <property type="component" value="Unassembled WGS sequence"/>
</dbReference>
<keyword evidence="12" id="KW-1185">Reference proteome</keyword>
<evidence type="ECO:0000256" key="3">
    <source>
        <dbReference type="ARBA" id="ARBA00004613"/>
    </source>
</evidence>
<dbReference type="Pfam" id="PF24893">
    <property type="entry name" value="DUF7743"/>
    <property type="match status" value="1"/>
</dbReference>
<evidence type="ECO:0000256" key="7">
    <source>
        <dbReference type="ARBA" id="ARBA00023237"/>
    </source>
</evidence>
<dbReference type="InterPro" id="IPR055463">
    <property type="entry name" value="DUF7035"/>
</dbReference>
<evidence type="ECO:0000256" key="2">
    <source>
        <dbReference type="ARBA" id="ARBA00004442"/>
    </source>
</evidence>
<dbReference type="PANTHER" id="PTHR31378">
    <property type="entry name" value="EGF-LIKE DOMAIN-CONTAINING PROTEIN-RELATED-RELATED"/>
    <property type="match status" value="1"/>
</dbReference>
<dbReference type="Pfam" id="PF02415">
    <property type="entry name" value="Chlam_PMP"/>
    <property type="match status" value="1"/>
</dbReference>
<dbReference type="Pfam" id="PF01823">
    <property type="entry name" value="MACPF"/>
    <property type="match status" value="1"/>
</dbReference>
<feature type="chain" id="PRO_5035250847" description="MACPF domain-containing protein" evidence="9">
    <location>
        <begin position="23"/>
        <end position="2230"/>
    </location>
</feature>
<dbReference type="InterPro" id="IPR011050">
    <property type="entry name" value="Pectin_lyase_fold/virulence"/>
</dbReference>
<evidence type="ECO:0000256" key="4">
    <source>
        <dbReference type="ARBA" id="ARBA00022525"/>
    </source>
</evidence>
<dbReference type="InterPro" id="IPR055462">
    <property type="entry name" value="DUF7034"/>
</dbReference>
<dbReference type="InterPro" id="IPR012334">
    <property type="entry name" value="Pectin_lyas_fold"/>
</dbReference>
<evidence type="ECO:0000259" key="10">
    <source>
        <dbReference type="PROSITE" id="PS51412"/>
    </source>
</evidence>
<keyword evidence="5 9" id="KW-0732">Signal</keyword>
<dbReference type="PROSITE" id="PS51412">
    <property type="entry name" value="MACPF_2"/>
    <property type="match status" value="1"/>
</dbReference>
<dbReference type="Gene3D" id="2.160.20.10">
    <property type="entry name" value="Single-stranded right-handed beta-helix, Pectin lyase-like"/>
    <property type="match status" value="1"/>
</dbReference>
<evidence type="ECO:0000256" key="5">
    <source>
        <dbReference type="ARBA" id="ARBA00022729"/>
    </source>
</evidence>
<dbReference type="GO" id="GO:0005576">
    <property type="term" value="C:extracellular region"/>
    <property type="evidence" value="ECO:0007669"/>
    <property type="project" value="UniProtKB-SubCell"/>
</dbReference>
<keyword evidence="4" id="KW-0964">Secreted</keyword>
<comment type="subcellular location">
    <subcellularLocation>
        <location evidence="1">Cell envelope</location>
    </subcellularLocation>
    <subcellularLocation>
        <location evidence="2">Cell outer membrane</location>
    </subcellularLocation>
    <subcellularLocation>
        <location evidence="3">Secreted</location>
    </subcellularLocation>
</comment>
<evidence type="ECO:0000313" key="12">
    <source>
        <dbReference type="Proteomes" id="UP000695562"/>
    </source>
</evidence>
<evidence type="ECO:0000256" key="8">
    <source>
        <dbReference type="SAM" id="MobiDB-lite"/>
    </source>
</evidence>
<reference evidence="11" key="1">
    <citation type="submission" date="2020-01" db="EMBL/GenBank/DDBJ databases">
        <title>Development of genomics and gene disruption for Polysphondylium violaceum indicates a role for the polyketide synthase stlB in stalk morphogenesis.</title>
        <authorList>
            <person name="Narita B."/>
            <person name="Kawabe Y."/>
            <person name="Kin K."/>
            <person name="Saito T."/>
            <person name="Gibbs R."/>
            <person name="Kuspa A."/>
            <person name="Muzny D."/>
            <person name="Queller D."/>
            <person name="Richards S."/>
            <person name="Strassman J."/>
            <person name="Sucgang R."/>
            <person name="Worley K."/>
            <person name="Schaap P."/>
        </authorList>
    </citation>
    <scope>NUCLEOTIDE SEQUENCE</scope>
    <source>
        <strain evidence="11">QSvi11</strain>
    </source>
</reference>
<organism evidence="11 12">
    <name type="scientific">Polysphondylium violaceum</name>
    <dbReference type="NCBI Taxonomy" id="133409"/>
    <lineage>
        <taxon>Eukaryota</taxon>
        <taxon>Amoebozoa</taxon>
        <taxon>Evosea</taxon>
        <taxon>Eumycetozoa</taxon>
        <taxon>Dictyostelia</taxon>
        <taxon>Dictyosteliales</taxon>
        <taxon>Dictyosteliaceae</taxon>
        <taxon>Polysphondylium</taxon>
    </lineage>
</organism>
<dbReference type="InterPro" id="IPR003368">
    <property type="entry name" value="POMP_repeat"/>
</dbReference>